<dbReference type="GO" id="GO:0015977">
    <property type="term" value="P:carbon fixation"/>
    <property type="evidence" value="ECO:0007669"/>
    <property type="project" value="InterPro"/>
</dbReference>
<dbReference type="PANTHER" id="PTHR30523">
    <property type="entry name" value="PHOSPHOENOLPYRUVATE CARBOXYLASE"/>
    <property type="match status" value="1"/>
</dbReference>
<dbReference type="InterPro" id="IPR015813">
    <property type="entry name" value="Pyrv/PenolPyrv_kinase-like_dom"/>
</dbReference>
<comment type="function">
    <text evidence="1">Forms oxaloacetate, a four-carbon dicarboxylic acid source for the tricarboxylic acid cycle.</text>
</comment>
<gene>
    <name evidence="4" type="ORF">JIN83_03830</name>
</gene>
<accession>A0AAE2S9Y1</accession>
<dbReference type="Proteomes" id="UP000634206">
    <property type="component" value="Unassembled WGS sequence"/>
</dbReference>
<dbReference type="GO" id="GO:0008964">
    <property type="term" value="F:phosphoenolpyruvate carboxylase activity"/>
    <property type="evidence" value="ECO:0007669"/>
    <property type="project" value="InterPro"/>
</dbReference>
<dbReference type="InterPro" id="IPR021135">
    <property type="entry name" value="PEP_COase"/>
</dbReference>
<dbReference type="InterPro" id="IPR033129">
    <property type="entry name" value="PEPCASE_His_AS"/>
</dbReference>
<dbReference type="Pfam" id="PF00311">
    <property type="entry name" value="PEPcase"/>
    <property type="match status" value="1"/>
</dbReference>
<dbReference type="PROSITE" id="PS00393">
    <property type="entry name" value="PEPCASE_2"/>
    <property type="match status" value="1"/>
</dbReference>
<dbReference type="RefSeq" id="WP_309488678.1">
    <property type="nucleotide sequence ID" value="NZ_JAENIG010000002.1"/>
</dbReference>
<dbReference type="PANTHER" id="PTHR30523:SF32">
    <property type="entry name" value="PHOSPHOENOLPYRUVATE CARBOXYLASE"/>
    <property type="match status" value="1"/>
</dbReference>
<protein>
    <recommendedName>
        <fullName evidence="2">Phosphoenolpyruvate carboxylase</fullName>
    </recommendedName>
</protein>
<feature type="active site" evidence="3">
    <location>
        <position position="580"/>
    </location>
</feature>
<evidence type="ECO:0000256" key="1">
    <source>
        <dbReference type="ARBA" id="ARBA00003670"/>
    </source>
</evidence>
<keyword evidence="5" id="KW-1185">Reference proteome</keyword>
<name>A0AAE2S9Y1_9BACT</name>
<dbReference type="SUPFAM" id="SSF51621">
    <property type="entry name" value="Phosphoenolpyruvate/pyruvate domain"/>
    <property type="match status" value="1"/>
</dbReference>
<dbReference type="GO" id="GO:0005829">
    <property type="term" value="C:cytosol"/>
    <property type="evidence" value="ECO:0007669"/>
    <property type="project" value="TreeGrafter"/>
</dbReference>
<dbReference type="GO" id="GO:0006099">
    <property type="term" value="P:tricarboxylic acid cycle"/>
    <property type="evidence" value="ECO:0007669"/>
    <property type="project" value="InterPro"/>
</dbReference>
<evidence type="ECO:0000256" key="2">
    <source>
        <dbReference type="ARBA" id="ARBA00022419"/>
    </source>
</evidence>
<reference evidence="4" key="1">
    <citation type="submission" date="2021-01" db="EMBL/GenBank/DDBJ databases">
        <title>Modified the classification status of verrucomicrobia.</title>
        <authorList>
            <person name="Feng X."/>
        </authorList>
    </citation>
    <scope>NUCLEOTIDE SEQUENCE</scope>
    <source>
        <strain evidence="4">5K15</strain>
    </source>
</reference>
<dbReference type="AlphaFoldDB" id="A0AAE2S9Y1"/>
<evidence type="ECO:0000313" key="4">
    <source>
        <dbReference type="EMBL" id="MBK1854071.1"/>
    </source>
</evidence>
<sequence>MSQDSSLNTTSEKLRIANQDYRRDGFGELEERLRCLMDMLAGLLGKSSHLAESIPWRGQDIRDCTKEPDEAAVTAQLQAICFEILNMVEERTSLKIRNLRRREQGLDAEQGMFAQVLNRLKKQGFSEDEVLEVLPTISVNPVLTAHPTEAKRPTVRERHLALYKDLAKWDRNIDDQEKLEAVFESINVTLETLWHTGEIHAARPSLVGELRHIIYYLREVYPNVIARLDASLESAWKCAGWDVEKLRESGAYPKLCFGTWVGGDRDGHPLVTADVTEDTLLRLHRHALHIHERELRAAANVLTLSPNEEAIPAELTARITELTENLGAKGQRIAETNPREPWRCLTYLMREHLMGKQGYTGVSEYLDDLSLLETTLRQIGAEHTARNVIHPLRRLAEVFGFHLASLDIRQNSAFHDNAAAQMLTIAGVEDGENFADWPEEKRVSFLLEELQNERLFAPWKSDSESESGKIMDCFGVLRRHVRVHGRVCLGPYVVSMTRQVSDMLLVHLFAREGLMADYKDGFWVSRMPVCPLFETGDDLDRAGGMVKSYLSLPAGKHYLRKTPSGLSCMPIMVGYSDSNKDSGLLSGQWSLQKAQTEITNACYTAGASCEFFHGRGGTISRGAGPVQWFLRSLPAGSLRGSMRVTEQGEVIPRKYAHHANAAYNLELLLAGVTGVTVGNTKLEAPEGASADLGGAHYQKVMEWLSTESRAYYRTLLEDPGFIPFFRTATPIDALEHGCFGSRPSRRTGTASLDDLRAIPWVFSWTQARYYMPGWFGVGTALEKLQAEKPEDFDSLSKLVHEEPFLRYLLTNVETNLVSADLELMTAYSKLVPDEELRDRLHGKIVDEFKRTEKMINQIFGSSFAERRPRMLRTLEMRDLPLRLLHQQQVSLLKDWRAAQEAGDADAQATLLNALQYSVNAIASGLRTTG</sequence>
<evidence type="ECO:0000313" key="5">
    <source>
        <dbReference type="Proteomes" id="UP000634206"/>
    </source>
</evidence>
<dbReference type="EMBL" id="JAENIG010000002">
    <property type="protein sequence ID" value="MBK1854071.1"/>
    <property type="molecule type" value="Genomic_DNA"/>
</dbReference>
<evidence type="ECO:0000256" key="3">
    <source>
        <dbReference type="PROSITE-ProRule" id="PRU10112"/>
    </source>
</evidence>
<proteinExistence type="predicted"/>
<organism evidence="4 5">
    <name type="scientific">Oceaniferula flava</name>
    <dbReference type="NCBI Taxonomy" id="2800421"/>
    <lineage>
        <taxon>Bacteria</taxon>
        <taxon>Pseudomonadati</taxon>
        <taxon>Verrucomicrobiota</taxon>
        <taxon>Verrucomicrobiia</taxon>
        <taxon>Verrucomicrobiales</taxon>
        <taxon>Verrucomicrobiaceae</taxon>
        <taxon>Oceaniferula</taxon>
    </lineage>
</organism>
<dbReference type="PRINTS" id="PR00150">
    <property type="entry name" value="PEPCARBXLASE"/>
</dbReference>
<comment type="caution">
    <text evidence="4">The sequence shown here is derived from an EMBL/GenBank/DDBJ whole genome shotgun (WGS) entry which is preliminary data.</text>
</comment>